<reference evidence="10 11" key="1">
    <citation type="submission" date="2017-12" db="EMBL/GenBank/DDBJ databases">
        <title>Draft Genome sequences of multiple microbial strains isolated from spacecraft associated surfaces.</title>
        <authorList>
            <person name="Seuylemezian A."/>
            <person name="Vaishampayan P."/>
            <person name="Venkateswaran K."/>
        </authorList>
    </citation>
    <scope>NUCLEOTIDE SEQUENCE [LARGE SCALE GENOMIC DNA]</scope>
    <source>
        <strain evidence="10 11">2P01AA</strain>
    </source>
</reference>
<keyword evidence="1" id="KW-0547">Nucleotide-binding</keyword>
<evidence type="ECO:0000256" key="4">
    <source>
        <dbReference type="ARBA" id="ARBA00023015"/>
    </source>
</evidence>
<evidence type="ECO:0000256" key="1">
    <source>
        <dbReference type="ARBA" id="ARBA00022741"/>
    </source>
</evidence>
<dbReference type="SMART" id="SM00382">
    <property type="entry name" value="AAA"/>
    <property type="match status" value="1"/>
</dbReference>
<evidence type="ECO:0000259" key="8">
    <source>
        <dbReference type="PROSITE" id="PS50112"/>
    </source>
</evidence>
<dbReference type="InterPro" id="IPR002078">
    <property type="entry name" value="Sigma_54_int"/>
</dbReference>
<gene>
    <name evidence="10" type="ORF">CW311_16310</name>
</gene>
<dbReference type="Gene3D" id="1.10.10.60">
    <property type="entry name" value="Homeodomain-like"/>
    <property type="match status" value="1"/>
</dbReference>
<evidence type="ECO:0000256" key="6">
    <source>
        <dbReference type="ARBA" id="ARBA00029500"/>
    </source>
</evidence>
<evidence type="ECO:0000259" key="7">
    <source>
        <dbReference type="PROSITE" id="PS50045"/>
    </source>
</evidence>
<dbReference type="InterPro" id="IPR000014">
    <property type="entry name" value="PAS"/>
</dbReference>
<dbReference type="PANTHER" id="PTHR32071:SF57">
    <property type="entry name" value="C4-DICARBOXYLATE TRANSPORT TRANSCRIPTIONAL REGULATORY PROTEIN DCTD"/>
    <property type="match status" value="1"/>
</dbReference>
<dbReference type="EMBL" id="PISJ01000019">
    <property type="protein sequence ID" value="PKF31807.1"/>
    <property type="molecule type" value="Genomic_DNA"/>
</dbReference>
<proteinExistence type="predicted"/>
<dbReference type="Gene3D" id="3.40.50.300">
    <property type="entry name" value="P-loop containing nucleotide triphosphate hydrolases"/>
    <property type="match status" value="1"/>
</dbReference>
<keyword evidence="4" id="KW-0805">Transcription regulation</keyword>
<dbReference type="InterPro" id="IPR003593">
    <property type="entry name" value="AAA+_ATPase"/>
</dbReference>
<dbReference type="SUPFAM" id="SSF55785">
    <property type="entry name" value="PYP-like sensor domain (PAS domain)"/>
    <property type="match status" value="1"/>
</dbReference>
<keyword evidence="5" id="KW-0804">Transcription</keyword>
<dbReference type="GO" id="GO:0006355">
    <property type="term" value="P:regulation of DNA-templated transcription"/>
    <property type="evidence" value="ECO:0007669"/>
    <property type="project" value="InterPro"/>
</dbReference>
<dbReference type="NCBIfam" id="TIGR00229">
    <property type="entry name" value="sensory_box"/>
    <property type="match status" value="1"/>
</dbReference>
<dbReference type="CDD" id="cd00009">
    <property type="entry name" value="AAA"/>
    <property type="match status" value="1"/>
</dbReference>
<dbReference type="PANTHER" id="PTHR32071">
    <property type="entry name" value="TRANSCRIPTIONAL REGULATORY PROTEIN"/>
    <property type="match status" value="1"/>
</dbReference>
<sequence>MDWVDFLLNRDLNEIGISKKMFISIVDAIDDGVFITDEKGIILFVNNGYLQLTGLSRENLLNTPIQSLVKQGVISRSVSLDVIKTHQEKTLLQSLKNGKELLVTGHPVFNEKKKLIAVITSVRDITALTEAQNAQRELEDIKNTQKKYSGLKSTTGFLEHLSDSTNCTYKKAERIASSDIKILIQGNTGTGKTVLARHIHKCSERRDKPFLEINCATMPEGLLESELFGYVPGAFTGALQKGKKGLFEAVNGGTLFLDEIGDLPLALQAKILKVLEDNRFIPVGGFEYIYTDVRIISATHHDLLGLVEKGLFRNDLYYRVCVATLHLDDLKDRLNELGPLLELYLEIFNKKYKLNKRYAEETIELIKKYAWPGNIRELTNFVEQTVVMSEMDLIQPLDIPANIQQSIQKGSMSSTDQSLKRQVDEFEYNIISQALERYKTTQKAAQILGIDQSTLVKKRQRYLERY</sequence>
<evidence type="ECO:0000256" key="5">
    <source>
        <dbReference type="ARBA" id="ARBA00023163"/>
    </source>
</evidence>
<dbReference type="Pfam" id="PF25601">
    <property type="entry name" value="AAA_lid_14"/>
    <property type="match status" value="1"/>
</dbReference>
<dbReference type="PROSITE" id="PS50113">
    <property type="entry name" value="PAC"/>
    <property type="match status" value="1"/>
</dbReference>
<evidence type="ECO:0000313" key="10">
    <source>
        <dbReference type="EMBL" id="PKF31807.1"/>
    </source>
</evidence>
<evidence type="ECO:0000256" key="3">
    <source>
        <dbReference type="ARBA" id="ARBA00022840"/>
    </source>
</evidence>
<dbReference type="InterPro" id="IPR009057">
    <property type="entry name" value="Homeodomain-like_sf"/>
</dbReference>
<dbReference type="Proteomes" id="UP000233553">
    <property type="component" value="Unassembled WGS sequence"/>
</dbReference>
<dbReference type="CDD" id="cd00130">
    <property type="entry name" value="PAS"/>
    <property type="match status" value="1"/>
</dbReference>
<dbReference type="Pfam" id="PF13426">
    <property type="entry name" value="PAS_9"/>
    <property type="match status" value="1"/>
</dbReference>
<dbReference type="GO" id="GO:0005524">
    <property type="term" value="F:ATP binding"/>
    <property type="evidence" value="ECO:0007669"/>
    <property type="project" value="UniProtKB-KW"/>
</dbReference>
<keyword evidence="2" id="KW-0058">Aromatic hydrocarbons catabolism</keyword>
<evidence type="ECO:0000313" key="11">
    <source>
        <dbReference type="Proteomes" id="UP000233553"/>
    </source>
</evidence>
<keyword evidence="3" id="KW-0067">ATP-binding</keyword>
<dbReference type="InterPro" id="IPR027417">
    <property type="entry name" value="P-loop_NTPase"/>
</dbReference>
<dbReference type="PROSITE" id="PS00688">
    <property type="entry name" value="SIGMA54_INTERACT_3"/>
    <property type="match status" value="1"/>
</dbReference>
<organism evidence="10 11">
    <name type="scientific">Acinetobacter proteolyticus</name>
    <dbReference type="NCBI Taxonomy" id="1776741"/>
    <lineage>
        <taxon>Bacteria</taxon>
        <taxon>Pseudomonadati</taxon>
        <taxon>Pseudomonadota</taxon>
        <taxon>Gammaproteobacteria</taxon>
        <taxon>Moraxellales</taxon>
        <taxon>Moraxellaceae</taxon>
        <taxon>Acinetobacter</taxon>
    </lineage>
</organism>
<feature type="domain" description="PAS" evidence="8">
    <location>
        <begin position="18"/>
        <end position="62"/>
    </location>
</feature>
<dbReference type="InterPro" id="IPR025944">
    <property type="entry name" value="Sigma_54_int_dom_CS"/>
</dbReference>
<feature type="domain" description="PAC" evidence="9">
    <location>
        <begin position="85"/>
        <end position="137"/>
    </location>
</feature>
<comment type="caution">
    <text evidence="10">The sequence shown here is derived from an EMBL/GenBank/DDBJ whole genome shotgun (WGS) entry which is preliminary data.</text>
</comment>
<dbReference type="InterPro" id="IPR000700">
    <property type="entry name" value="PAS-assoc_C"/>
</dbReference>
<dbReference type="InterPro" id="IPR035965">
    <property type="entry name" value="PAS-like_dom_sf"/>
</dbReference>
<dbReference type="RefSeq" id="WP_101237180.1">
    <property type="nucleotide sequence ID" value="NZ_PISJ01000019.1"/>
</dbReference>
<dbReference type="GO" id="GO:0003677">
    <property type="term" value="F:DNA binding"/>
    <property type="evidence" value="ECO:0007669"/>
    <property type="project" value="UniProtKB-KW"/>
</dbReference>
<name>A0A2N0WBC4_9GAMM</name>
<feature type="domain" description="Sigma-54 factor interaction" evidence="7">
    <location>
        <begin position="158"/>
        <end position="387"/>
    </location>
</feature>
<dbReference type="AlphaFoldDB" id="A0A2N0WBC4"/>
<dbReference type="FunFam" id="3.40.50.300:FF:000006">
    <property type="entry name" value="DNA-binding transcriptional regulator NtrC"/>
    <property type="match status" value="1"/>
</dbReference>
<accession>A0A2N0WBC4</accession>
<dbReference type="PROSITE" id="PS50112">
    <property type="entry name" value="PAS"/>
    <property type="match status" value="1"/>
</dbReference>
<protein>
    <recommendedName>
        <fullName evidence="6">HTH-type transcriptional regulatory protein TyrR</fullName>
    </recommendedName>
</protein>
<dbReference type="SUPFAM" id="SSF46689">
    <property type="entry name" value="Homeodomain-like"/>
    <property type="match status" value="1"/>
</dbReference>
<dbReference type="InterPro" id="IPR030828">
    <property type="entry name" value="HTH_TyrR"/>
</dbReference>
<dbReference type="Gene3D" id="3.30.450.20">
    <property type="entry name" value="PAS domain"/>
    <property type="match status" value="1"/>
</dbReference>
<dbReference type="InterPro" id="IPR058031">
    <property type="entry name" value="AAA_lid_NorR"/>
</dbReference>
<evidence type="ECO:0000256" key="2">
    <source>
        <dbReference type="ARBA" id="ARBA00022797"/>
    </source>
</evidence>
<dbReference type="SMART" id="SM00091">
    <property type="entry name" value="PAS"/>
    <property type="match status" value="1"/>
</dbReference>
<dbReference type="Gene3D" id="1.10.8.60">
    <property type="match status" value="1"/>
</dbReference>
<evidence type="ECO:0000259" key="9">
    <source>
        <dbReference type="PROSITE" id="PS50113"/>
    </source>
</evidence>
<dbReference type="Pfam" id="PF00158">
    <property type="entry name" value="Sigma54_activat"/>
    <property type="match status" value="1"/>
</dbReference>
<dbReference type="PROSITE" id="PS50045">
    <property type="entry name" value="SIGMA54_INTERACT_4"/>
    <property type="match status" value="1"/>
</dbReference>
<dbReference type="SUPFAM" id="SSF52540">
    <property type="entry name" value="P-loop containing nucleoside triphosphate hydrolases"/>
    <property type="match status" value="1"/>
</dbReference>
<dbReference type="Pfam" id="PF18024">
    <property type="entry name" value="HTH_50"/>
    <property type="match status" value="1"/>
</dbReference>